<sequence length="83" mass="9224">MITTATVPTVTLRSLSQGYDQTCATRHGEYRRNARGSLLFVLLVLLIAGAVAVIAVSRAQRRRQYLLANAEDAAYANRHDRLH</sequence>
<evidence type="ECO:0000313" key="2">
    <source>
        <dbReference type="EMBL" id="GIJ00917.1"/>
    </source>
</evidence>
<accession>A0A8J3Y3S1</accession>
<dbReference type="RefSeq" id="WP_203936262.1">
    <property type="nucleotide sequence ID" value="NZ_BOOY01000001.1"/>
</dbReference>
<reference evidence="2" key="1">
    <citation type="submission" date="2021-01" db="EMBL/GenBank/DDBJ databases">
        <title>Whole genome shotgun sequence of Spirilliplanes yamanashiensis NBRC 15828.</title>
        <authorList>
            <person name="Komaki H."/>
            <person name="Tamura T."/>
        </authorList>
    </citation>
    <scope>NUCLEOTIDE SEQUENCE</scope>
    <source>
        <strain evidence="2">NBRC 15828</strain>
    </source>
</reference>
<keyword evidence="3" id="KW-1185">Reference proteome</keyword>
<gene>
    <name evidence="2" type="ORF">Sya03_02690</name>
</gene>
<name>A0A8J3Y3S1_9ACTN</name>
<dbReference type="Proteomes" id="UP000652013">
    <property type="component" value="Unassembled WGS sequence"/>
</dbReference>
<protein>
    <submittedName>
        <fullName evidence="2">Uncharacterized protein</fullName>
    </submittedName>
</protein>
<keyword evidence="1" id="KW-0472">Membrane</keyword>
<dbReference type="AlphaFoldDB" id="A0A8J3Y3S1"/>
<organism evidence="2 3">
    <name type="scientific">Spirilliplanes yamanashiensis</name>
    <dbReference type="NCBI Taxonomy" id="42233"/>
    <lineage>
        <taxon>Bacteria</taxon>
        <taxon>Bacillati</taxon>
        <taxon>Actinomycetota</taxon>
        <taxon>Actinomycetes</taxon>
        <taxon>Micromonosporales</taxon>
        <taxon>Micromonosporaceae</taxon>
        <taxon>Spirilliplanes</taxon>
    </lineage>
</organism>
<keyword evidence="1" id="KW-0812">Transmembrane</keyword>
<dbReference type="EMBL" id="BOOY01000001">
    <property type="protein sequence ID" value="GIJ00917.1"/>
    <property type="molecule type" value="Genomic_DNA"/>
</dbReference>
<comment type="caution">
    <text evidence="2">The sequence shown here is derived from an EMBL/GenBank/DDBJ whole genome shotgun (WGS) entry which is preliminary data.</text>
</comment>
<keyword evidence="1" id="KW-1133">Transmembrane helix</keyword>
<proteinExistence type="predicted"/>
<evidence type="ECO:0000256" key="1">
    <source>
        <dbReference type="SAM" id="Phobius"/>
    </source>
</evidence>
<feature type="transmembrane region" description="Helical" evidence="1">
    <location>
        <begin position="38"/>
        <end position="56"/>
    </location>
</feature>
<evidence type="ECO:0000313" key="3">
    <source>
        <dbReference type="Proteomes" id="UP000652013"/>
    </source>
</evidence>